<feature type="signal peptide" evidence="1">
    <location>
        <begin position="1"/>
        <end position="25"/>
    </location>
</feature>
<dbReference type="InterPro" id="IPR020864">
    <property type="entry name" value="MACPF"/>
</dbReference>
<evidence type="ECO:0000313" key="4">
    <source>
        <dbReference type="Proteomes" id="UP000594454"/>
    </source>
</evidence>
<protein>
    <recommendedName>
        <fullName evidence="2">MACPF domain-containing protein</fullName>
    </recommendedName>
</protein>
<accession>A0A7R8UNK1</accession>
<dbReference type="InParanoid" id="A0A7R8UNK1"/>
<evidence type="ECO:0000256" key="1">
    <source>
        <dbReference type="SAM" id="SignalP"/>
    </source>
</evidence>
<dbReference type="SMART" id="SM00457">
    <property type="entry name" value="MACPF"/>
    <property type="match status" value="1"/>
</dbReference>
<proteinExistence type="predicted"/>
<dbReference type="Pfam" id="PF01823">
    <property type="entry name" value="MACPF"/>
    <property type="match status" value="1"/>
</dbReference>
<keyword evidence="1" id="KW-0732">Signal</keyword>
<dbReference type="OrthoDB" id="10060229at2759"/>
<reference evidence="3 4" key="1">
    <citation type="submission" date="2020-11" db="EMBL/GenBank/DDBJ databases">
        <authorList>
            <person name="Wallbank WR R."/>
            <person name="Pardo Diaz C."/>
            <person name="Kozak K."/>
            <person name="Martin S."/>
            <person name="Jiggins C."/>
            <person name="Moest M."/>
            <person name="Warren A I."/>
            <person name="Generalovic N T."/>
            <person name="Byers J.R.P. K."/>
            <person name="Montejo-Kovacevich G."/>
            <person name="Yen C E."/>
        </authorList>
    </citation>
    <scope>NUCLEOTIDE SEQUENCE [LARGE SCALE GENOMIC DNA]</scope>
</reference>
<organism evidence="3 4">
    <name type="scientific">Hermetia illucens</name>
    <name type="common">Black soldier fly</name>
    <dbReference type="NCBI Taxonomy" id="343691"/>
    <lineage>
        <taxon>Eukaryota</taxon>
        <taxon>Metazoa</taxon>
        <taxon>Ecdysozoa</taxon>
        <taxon>Arthropoda</taxon>
        <taxon>Hexapoda</taxon>
        <taxon>Insecta</taxon>
        <taxon>Pterygota</taxon>
        <taxon>Neoptera</taxon>
        <taxon>Endopterygota</taxon>
        <taxon>Diptera</taxon>
        <taxon>Brachycera</taxon>
        <taxon>Stratiomyomorpha</taxon>
        <taxon>Stratiomyidae</taxon>
        <taxon>Hermetiinae</taxon>
        <taxon>Hermetia</taxon>
    </lineage>
</organism>
<dbReference type="EMBL" id="LR899011">
    <property type="protein sequence ID" value="CAD7084039.1"/>
    <property type="molecule type" value="Genomic_DNA"/>
</dbReference>
<feature type="chain" id="PRO_5031571302" description="MACPF domain-containing protein" evidence="1">
    <location>
        <begin position="26"/>
        <end position="374"/>
    </location>
</feature>
<evidence type="ECO:0000259" key="2">
    <source>
        <dbReference type="SMART" id="SM00457"/>
    </source>
</evidence>
<keyword evidence="4" id="KW-1185">Reference proteome</keyword>
<sequence length="374" mass="43857">MLESSKFYWLVALSILLGDWCFGGSHESQLRIGKSVNIFVRYGYLSISMRVISNNDTEEWLFKEPTRSIYKNMESLTDTKEENAPGVLHGDFHMEFCDNRRQLYQAYFRDFQIENLEKPWEAFTGGWHPDLAAKKLGINASYVRGDFAYILVRMARFRESGKLRRPIPVNQPFEEDVAQRIREMKVGNTTAAVKFIDMYGTHYISSYVTGNSLYQVFVFNKMNYQVIKERLKTRGISALSRLDLYNFFAPWYAEHLGNILVASGNTTVEKWARRKLQYQYYVFKYATLLKLYGNGTLLRALDDLLGNEAILQLELKSLNTIFREPEKRKWFHELLDNYMKLWEQWLGQKGRTELADSPNVTEEDSILSMLRTMK</sequence>
<evidence type="ECO:0000313" key="3">
    <source>
        <dbReference type="EMBL" id="CAD7084039.1"/>
    </source>
</evidence>
<feature type="domain" description="MACPF" evidence="2">
    <location>
        <begin position="147"/>
        <end position="340"/>
    </location>
</feature>
<dbReference type="AlphaFoldDB" id="A0A7R8UNK1"/>
<gene>
    <name evidence="3" type="ORF">HERILL_LOCUS6956</name>
</gene>
<name>A0A7R8UNK1_HERIL</name>
<dbReference type="FunCoup" id="A0A7R8UNK1">
    <property type="interactions" value="159"/>
</dbReference>
<dbReference type="Proteomes" id="UP000594454">
    <property type="component" value="Chromosome 3"/>
</dbReference>